<dbReference type="InParanoid" id="A0A136ISW4"/>
<dbReference type="InterPro" id="IPR056884">
    <property type="entry name" value="NPHP3-like_N"/>
</dbReference>
<dbReference type="InterPro" id="IPR027417">
    <property type="entry name" value="P-loop_NTPase"/>
</dbReference>
<dbReference type="SUPFAM" id="SSF52540">
    <property type="entry name" value="P-loop containing nucleoside triphosphate hydrolases"/>
    <property type="match status" value="1"/>
</dbReference>
<feature type="domain" description="DUF7708" evidence="3">
    <location>
        <begin position="70"/>
        <end position="207"/>
    </location>
</feature>
<keyword evidence="6" id="KW-1185">Reference proteome</keyword>
<protein>
    <submittedName>
        <fullName evidence="5">Uncharacterized protein</fullName>
    </submittedName>
</protein>
<proteinExistence type="predicted"/>
<organism evidence="5 6">
    <name type="scientific">Microdochium bolleyi</name>
    <dbReference type="NCBI Taxonomy" id="196109"/>
    <lineage>
        <taxon>Eukaryota</taxon>
        <taxon>Fungi</taxon>
        <taxon>Dikarya</taxon>
        <taxon>Ascomycota</taxon>
        <taxon>Pezizomycotina</taxon>
        <taxon>Sordariomycetes</taxon>
        <taxon>Xylariomycetidae</taxon>
        <taxon>Xylariales</taxon>
        <taxon>Microdochiaceae</taxon>
        <taxon>Microdochium</taxon>
    </lineage>
</organism>
<dbReference type="PANTHER" id="PTHR10039">
    <property type="entry name" value="AMELOGENIN"/>
    <property type="match status" value="1"/>
</dbReference>
<feature type="region of interest" description="Disordered" evidence="2">
    <location>
        <begin position="922"/>
        <end position="943"/>
    </location>
</feature>
<reference evidence="6" key="1">
    <citation type="submission" date="2016-02" db="EMBL/GenBank/DDBJ databases">
        <title>Draft genome sequence of Microdochium bolleyi, a fungal endophyte of beachgrass.</title>
        <authorList>
            <consortium name="DOE Joint Genome Institute"/>
            <person name="David A.S."/>
            <person name="May G."/>
            <person name="Haridas S."/>
            <person name="Lim J."/>
            <person name="Wang M."/>
            <person name="Labutti K."/>
            <person name="Lipzen A."/>
            <person name="Barry K."/>
            <person name="Grigoriev I.V."/>
        </authorList>
    </citation>
    <scope>NUCLEOTIDE SEQUENCE [LARGE SCALE GENOMIC DNA]</scope>
    <source>
        <strain evidence="6">J235TASD1</strain>
    </source>
</reference>
<gene>
    <name evidence="5" type="ORF">Micbo1qcDRAFT_151143</name>
</gene>
<name>A0A136ISW4_9PEZI</name>
<sequence>MPLKPAPCPKATQTIRKAFEDLRHTITPLDSRGFSEILIEDVRQAALKIEDQLAARQSLRNMKRLMPLFSGMEHYGKVMDILCNGTPYLSWVWAPITLILRVASEYVEAFEKIIKGYSKMAEPLRRFQILGTTFSKSKEFQQTLAVFYADILEFHKHAYVFVKRSGWKLIFLTSWGRFQRKFNGILEDMTRHEALIDKEANTRNIAEARQMRDDLRSWREENLLTQRAADEELSSRQLAFVTSWLKVDESDQLAIFDALSIEGEAYPGTCDWLPNDESVRLFLKRHPLTALLWLQGIPGAGKSILSNRLIRFMEVAKLPVVRHFCNHSFATSLTYDNIMQQLVLQLIRNDVELISFVYETMVLGRKTPSKATLQKLILDIVSVSSRLSSQIDYMWIVIDGIDECRDDHQKAIINLLGLITSKAAKSNTSTIKVMISSRHTSTLAHLLKKSHIMSLGSRSGSVDHAIGAYVTTRLHPVYERLGEFGSTQADIEAIETSIVRKSDGMFLYAKLVVDYLTHNIIYNTAEIMNSVNELPEKIVDFYHKILSQILTHLDDRSITRLRSICSWMSYAKRPLKKHELLSALSYHFQEPFATNLAPAHILVISQSRFLQSPSSPLRTSPAAAAIEHTQTVLACLAYGIKSLPGEETYDKSLSVIKGLHGLLIYATEYWIDYLQETCSPEPVANHESSFLNLLRILDEQLVVFHLPTTPTRLDGGLIDDDWTDQAMPRWPSVRRHIAKEQFRRSFEPTNLAIGSTADTQRSLSHPLPEGGIEATLTAYKTTIRKLLGEQYFPGVSAEHFESFKAQYRTTAFTCRYALCPHASRGFDSFEKCRQHEASHKVRIKCEAPGCQYPAFPSRQALSRHVNKHHQVLPPRRRIRRQPKSTGLLRAALSDESLPSSVPHPKDLQDWLTLPLDDWTDFPPGRDSLVDQQESEPLPYHCPNRKQVPSRLIASIPRIVLTRPD</sequence>
<evidence type="ECO:0000259" key="4">
    <source>
        <dbReference type="Pfam" id="PF24883"/>
    </source>
</evidence>
<evidence type="ECO:0000259" key="3">
    <source>
        <dbReference type="Pfam" id="PF24809"/>
    </source>
</evidence>
<dbReference type="Pfam" id="PF24883">
    <property type="entry name" value="NPHP3_N"/>
    <property type="match status" value="1"/>
</dbReference>
<evidence type="ECO:0000256" key="1">
    <source>
        <dbReference type="ARBA" id="ARBA00022737"/>
    </source>
</evidence>
<dbReference type="InterPro" id="IPR056125">
    <property type="entry name" value="DUF7708"/>
</dbReference>
<dbReference type="EMBL" id="KQ964259">
    <property type="protein sequence ID" value="KXJ88104.1"/>
    <property type="molecule type" value="Genomic_DNA"/>
</dbReference>
<evidence type="ECO:0000256" key="2">
    <source>
        <dbReference type="SAM" id="MobiDB-lite"/>
    </source>
</evidence>
<feature type="domain" description="Nephrocystin 3-like N-terminal" evidence="4">
    <location>
        <begin position="268"/>
        <end position="438"/>
    </location>
</feature>
<evidence type="ECO:0000313" key="5">
    <source>
        <dbReference type="EMBL" id="KXJ88104.1"/>
    </source>
</evidence>
<dbReference type="PANTHER" id="PTHR10039:SF14">
    <property type="entry name" value="NACHT DOMAIN-CONTAINING PROTEIN"/>
    <property type="match status" value="1"/>
</dbReference>
<dbReference type="STRING" id="196109.A0A136ISW4"/>
<accession>A0A136ISW4</accession>
<dbReference type="AlphaFoldDB" id="A0A136ISW4"/>
<keyword evidence="1" id="KW-0677">Repeat</keyword>
<dbReference type="OrthoDB" id="7464126at2759"/>
<evidence type="ECO:0000313" key="6">
    <source>
        <dbReference type="Proteomes" id="UP000070501"/>
    </source>
</evidence>
<dbReference type="Proteomes" id="UP000070501">
    <property type="component" value="Unassembled WGS sequence"/>
</dbReference>
<dbReference type="Pfam" id="PF24809">
    <property type="entry name" value="DUF7708"/>
    <property type="match status" value="1"/>
</dbReference>
<dbReference type="Gene3D" id="3.40.50.300">
    <property type="entry name" value="P-loop containing nucleotide triphosphate hydrolases"/>
    <property type="match status" value="1"/>
</dbReference>